<feature type="compositionally biased region" description="Basic and acidic residues" evidence="1">
    <location>
        <begin position="206"/>
        <end position="225"/>
    </location>
</feature>
<proteinExistence type="predicted"/>
<feature type="compositionally biased region" description="Low complexity" evidence="1">
    <location>
        <begin position="278"/>
        <end position="299"/>
    </location>
</feature>
<keyword evidence="2" id="KW-1133">Transmembrane helix</keyword>
<dbReference type="AlphaFoldDB" id="A0A7D5VCQ7"/>
<keyword evidence="2" id="KW-0472">Membrane</keyword>
<feature type="region of interest" description="Disordered" evidence="1">
    <location>
        <begin position="202"/>
        <end position="377"/>
    </location>
</feature>
<name>A0A7D5VCQ7_9NEIS</name>
<feature type="signal peptide" evidence="3">
    <location>
        <begin position="1"/>
        <end position="23"/>
    </location>
</feature>
<feature type="compositionally biased region" description="Polar residues" evidence="1">
    <location>
        <begin position="314"/>
        <end position="351"/>
    </location>
</feature>
<feature type="compositionally biased region" description="Low complexity" evidence="1">
    <location>
        <begin position="362"/>
        <end position="376"/>
    </location>
</feature>
<evidence type="ECO:0000313" key="5">
    <source>
        <dbReference type="Proteomes" id="UP000510822"/>
    </source>
</evidence>
<organism evidence="4 5">
    <name type="scientific">Chitinibacter fontanus</name>
    <dbReference type="NCBI Taxonomy" id="1737446"/>
    <lineage>
        <taxon>Bacteria</taxon>
        <taxon>Pseudomonadati</taxon>
        <taxon>Pseudomonadota</taxon>
        <taxon>Betaproteobacteria</taxon>
        <taxon>Neisseriales</taxon>
        <taxon>Chitinibacteraceae</taxon>
        <taxon>Chitinibacter</taxon>
    </lineage>
</organism>
<reference evidence="4 5" key="1">
    <citation type="journal article" date="2016" name="Int. J. Syst. Evol. Microbiol.">
        <title>Chitinibacter fontanus sp. nov., isolated from a spring.</title>
        <authorList>
            <person name="Sheu S.Y."/>
            <person name="Li Y.S."/>
            <person name="Young C.C."/>
            <person name="Chen W.M."/>
        </authorList>
    </citation>
    <scope>NUCLEOTIDE SEQUENCE [LARGE SCALE GENOMIC DNA]</scope>
    <source>
        <strain evidence="4 5">STM-7</strain>
    </source>
</reference>
<evidence type="ECO:0000256" key="1">
    <source>
        <dbReference type="SAM" id="MobiDB-lite"/>
    </source>
</evidence>
<feature type="chain" id="PRO_5028894653" evidence="3">
    <location>
        <begin position="24"/>
        <end position="499"/>
    </location>
</feature>
<dbReference type="RefSeq" id="WP_180307091.1">
    <property type="nucleotide sequence ID" value="NZ_CP058952.1"/>
</dbReference>
<gene>
    <name evidence="4" type="ORF">HZU75_16645</name>
</gene>
<accession>A0A7D5VCQ7</accession>
<feature type="transmembrane region" description="Helical" evidence="2">
    <location>
        <begin position="480"/>
        <end position="498"/>
    </location>
</feature>
<sequence>MKIIRTSILFIFLSHFISINAFADWSFPARTQNGVTFASENSRCLAEKSKYPDHTPALVKISAAGYNCKLVNIDYSLWNTNFTCIWDASPDRNAILVDGPSCISKIVTPPPPTPTPKPDCPADKVKMPNGSSFVCVDKCFEKKGKTAHSGVYGFDEAKDPPVSVCIDGCDAVYSGSGPTQRRLVDGAYKYYSTGSYEFGGFSCTPSDKKPTPPTPEKEPPKDKCAPGESLGIGPQGPGCYGADGQMQDPNKPRDCPDGTSKIEINGNKLCVNSDGTQATPAPKPTAKPSDASSPASNTPAPTPPQIITMEKQTKTNADGSETVTETTTNPDGSKTIKTTTCDQSGKNCSTKIEQKGNGTGVSNASAPASNNASGAAKYDKDGNLIGDGICGSAPMKDSFLCKGVTLEKKEQGKFDFSKMETDYAKAETTFKSTLAQKFNDFKNLFKSDLPTGGSLRFSQSTPDLGTFTMDLGEHPDFLRYASYVINFLFGIAILWILLF</sequence>
<keyword evidence="5" id="KW-1185">Reference proteome</keyword>
<evidence type="ECO:0000256" key="3">
    <source>
        <dbReference type="SAM" id="SignalP"/>
    </source>
</evidence>
<dbReference type="KEGG" id="cfon:HZU75_16645"/>
<keyword evidence="2" id="KW-0812">Transmembrane</keyword>
<dbReference type="EMBL" id="CP058952">
    <property type="protein sequence ID" value="QLI83020.1"/>
    <property type="molecule type" value="Genomic_DNA"/>
</dbReference>
<protein>
    <submittedName>
        <fullName evidence="4">Uncharacterized protein</fullName>
    </submittedName>
</protein>
<evidence type="ECO:0000256" key="2">
    <source>
        <dbReference type="SAM" id="Phobius"/>
    </source>
</evidence>
<keyword evidence="3" id="KW-0732">Signal</keyword>
<dbReference type="Proteomes" id="UP000510822">
    <property type="component" value="Chromosome"/>
</dbReference>
<evidence type="ECO:0000313" key="4">
    <source>
        <dbReference type="EMBL" id="QLI83020.1"/>
    </source>
</evidence>